<dbReference type="Gene3D" id="1.10.540.10">
    <property type="entry name" value="Acyl-CoA dehydrogenase/oxidase, N-terminal domain"/>
    <property type="match status" value="1"/>
</dbReference>
<feature type="domain" description="Acyl-CoA dehydrogenase/oxidase N-terminal" evidence="1">
    <location>
        <begin position="43"/>
        <end position="152"/>
    </location>
</feature>
<dbReference type="PANTHER" id="PTHR43884:SF12">
    <property type="entry name" value="ISOVALERYL-COA DEHYDROGENASE, MITOCHONDRIAL-RELATED"/>
    <property type="match status" value="1"/>
</dbReference>
<dbReference type="InterPro" id="IPR009100">
    <property type="entry name" value="AcylCoA_DH/oxidase_NM_dom_sf"/>
</dbReference>
<dbReference type="GO" id="GO:0005739">
    <property type="term" value="C:mitochondrion"/>
    <property type="evidence" value="ECO:0007669"/>
    <property type="project" value="TreeGrafter"/>
</dbReference>
<dbReference type="AlphaFoldDB" id="A0A8K0NXY3"/>
<dbReference type="Pfam" id="PF02771">
    <property type="entry name" value="Acyl-CoA_dh_N"/>
    <property type="match status" value="1"/>
</dbReference>
<dbReference type="SUPFAM" id="SSF56645">
    <property type="entry name" value="Acyl-CoA dehydrogenase NM domain-like"/>
    <property type="match status" value="1"/>
</dbReference>
<dbReference type="InterPro" id="IPR037069">
    <property type="entry name" value="AcylCoA_DH/ox_N_sf"/>
</dbReference>
<comment type="caution">
    <text evidence="2">The sequence shown here is derived from an EMBL/GenBank/DDBJ whole genome shotgun (WGS) entry which is preliminary data.</text>
</comment>
<dbReference type="GO" id="GO:0050660">
    <property type="term" value="F:flavin adenine dinucleotide binding"/>
    <property type="evidence" value="ECO:0007669"/>
    <property type="project" value="InterPro"/>
</dbReference>
<reference evidence="2" key="1">
    <citation type="submission" date="2013-04" db="EMBL/GenBank/DDBJ databases">
        <authorList>
            <person name="Qu J."/>
            <person name="Murali S.C."/>
            <person name="Bandaranaike D."/>
            <person name="Bellair M."/>
            <person name="Blankenburg K."/>
            <person name="Chao H."/>
            <person name="Dinh H."/>
            <person name="Doddapaneni H."/>
            <person name="Downs B."/>
            <person name="Dugan-Rocha S."/>
            <person name="Elkadiri S."/>
            <person name="Gnanaolivu R.D."/>
            <person name="Hernandez B."/>
            <person name="Javaid M."/>
            <person name="Jayaseelan J.C."/>
            <person name="Lee S."/>
            <person name="Li M."/>
            <person name="Ming W."/>
            <person name="Munidasa M."/>
            <person name="Muniz J."/>
            <person name="Nguyen L."/>
            <person name="Ongeri F."/>
            <person name="Osuji N."/>
            <person name="Pu L.-L."/>
            <person name="Puazo M."/>
            <person name="Qu C."/>
            <person name="Quiroz J."/>
            <person name="Raj R."/>
            <person name="Weissenberger G."/>
            <person name="Xin Y."/>
            <person name="Zou X."/>
            <person name="Han Y."/>
            <person name="Richards S."/>
            <person name="Worley K."/>
            <person name="Muzny D."/>
            <person name="Gibbs R."/>
        </authorList>
    </citation>
    <scope>NUCLEOTIDE SEQUENCE</scope>
    <source>
        <strain evidence="2">Sampled in the wild</strain>
    </source>
</reference>
<dbReference type="PANTHER" id="PTHR43884">
    <property type="entry name" value="ACYL-COA DEHYDROGENASE"/>
    <property type="match status" value="1"/>
</dbReference>
<dbReference type="EMBL" id="KZ308247">
    <property type="protein sequence ID" value="KAG8225663.1"/>
    <property type="molecule type" value="Genomic_DNA"/>
</dbReference>
<dbReference type="FunFam" id="1.10.540.10:FF:000007">
    <property type="entry name" value="Isovaleryl-CoA dehydrogenase, mitochondrial"/>
    <property type="match status" value="1"/>
</dbReference>
<dbReference type="GO" id="GO:0006552">
    <property type="term" value="P:L-leucine catabolic process"/>
    <property type="evidence" value="ECO:0007669"/>
    <property type="project" value="TreeGrafter"/>
</dbReference>
<protein>
    <recommendedName>
        <fullName evidence="1">Acyl-CoA dehydrogenase/oxidase N-terminal domain-containing protein</fullName>
    </recommendedName>
</protein>
<dbReference type="Proteomes" id="UP000792457">
    <property type="component" value="Unassembled WGS sequence"/>
</dbReference>
<reference evidence="2" key="2">
    <citation type="submission" date="2017-10" db="EMBL/GenBank/DDBJ databases">
        <title>Ladona fulva Genome sequencing and assembly.</title>
        <authorList>
            <person name="Murali S."/>
            <person name="Richards S."/>
            <person name="Bandaranaike D."/>
            <person name="Bellair M."/>
            <person name="Blankenburg K."/>
            <person name="Chao H."/>
            <person name="Dinh H."/>
            <person name="Doddapaneni H."/>
            <person name="Dugan-Rocha S."/>
            <person name="Elkadiri S."/>
            <person name="Gnanaolivu R."/>
            <person name="Hernandez B."/>
            <person name="Skinner E."/>
            <person name="Javaid M."/>
            <person name="Lee S."/>
            <person name="Li M."/>
            <person name="Ming W."/>
            <person name="Munidasa M."/>
            <person name="Muniz J."/>
            <person name="Nguyen L."/>
            <person name="Hughes D."/>
            <person name="Osuji N."/>
            <person name="Pu L.-L."/>
            <person name="Puazo M."/>
            <person name="Qu C."/>
            <person name="Quiroz J."/>
            <person name="Raj R."/>
            <person name="Weissenberger G."/>
            <person name="Xin Y."/>
            <person name="Zou X."/>
            <person name="Han Y."/>
            <person name="Worley K."/>
            <person name="Muzny D."/>
            <person name="Gibbs R."/>
        </authorList>
    </citation>
    <scope>NUCLEOTIDE SEQUENCE</scope>
    <source>
        <strain evidence="2">Sampled in the wild</strain>
    </source>
</reference>
<organism evidence="2 3">
    <name type="scientific">Ladona fulva</name>
    <name type="common">Scarce chaser dragonfly</name>
    <name type="synonym">Libellula fulva</name>
    <dbReference type="NCBI Taxonomy" id="123851"/>
    <lineage>
        <taxon>Eukaryota</taxon>
        <taxon>Metazoa</taxon>
        <taxon>Ecdysozoa</taxon>
        <taxon>Arthropoda</taxon>
        <taxon>Hexapoda</taxon>
        <taxon>Insecta</taxon>
        <taxon>Pterygota</taxon>
        <taxon>Palaeoptera</taxon>
        <taxon>Odonata</taxon>
        <taxon>Epiprocta</taxon>
        <taxon>Anisoptera</taxon>
        <taxon>Libelluloidea</taxon>
        <taxon>Libellulidae</taxon>
        <taxon>Ladona</taxon>
    </lineage>
</organism>
<sequence length="152" mass="17250">MAFILNKVSLKNVQKCYKLFCPMVQSRAMSQHYPINEDIFGLTPDQQQLRQTVFNFAQKELAPYANEIDKKNGFDNLRPFWKKMGDLGLLGITISSKYGGTDGSYLDHVIIMEELSRACAAIALSYGAHSNLCVNQIHRNGNEEQKSKYLPK</sequence>
<feature type="non-terminal residue" evidence="2">
    <location>
        <position position="1"/>
    </location>
</feature>
<keyword evidence="3" id="KW-1185">Reference proteome</keyword>
<proteinExistence type="predicted"/>
<evidence type="ECO:0000313" key="3">
    <source>
        <dbReference type="Proteomes" id="UP000792457"/>
    </source>
</evidence>
<accession>A0A8K0NXY3</accession>
<gene>
    <name evidence="2" type="ORF">J437_LFUL006687</name>
</gene>
<dbReference type="GO" id="GO:0008470">
    <property type="term" value="F:3-methylbutanoyl-CoA dehydrogenase activity"/>
    <property type="evidence" value="ECO:0007669"/>
    <property type="project" value="TreeGrafter"/>
</dbReference>
<dbReference type="InterPro" id="IPR013786">
    <property type="entry name" value="AcylCoA_DH/ox_N"/>
</dbReference>
<name>A0A8K0NXY3_LADFU</name>
<dbReference type="OrthoDB" id="9988775at2759"/>
<evidence type="ECO:0000313" key="2">
    <source>
        <dbReference type="EMBL" id="KAG8225663.1"/>
    </source>
</evidence>
<evidence type="ECO:0000259" key="1">
    <source>
        <dbReference type="Pfam" id="PF02771"/>
    </source>
</evidence>